<evidence type="ECO:0000313" key="2">
    <source>
        <dbReference type="EMBL" id="CAI3996132.1"/>
    </source>
</evidence>
<accession>A0A9P1CS47</accession>
<sequence>MGLAVAVAVAATPILVLQMQLIQLLKSPVTVAVLAVFHDLMIVLYFVLMGGETFSEAQVIGYAVDDSELYRWPQPSRRAWLALVAVAAGGWVPRRVARAAAKRLKENSDLWKVSYPAFEAGDEVLQEVQLVTTGVPAGPPAQWAGLWRVSYAPHIRTLGSLGFTKFDVYYDIAPSAAASPEISSFVRFEGPFWRGWLNSSGTISTLSEDEVQVDFQNFWVDWDSEQPRRSGSDFFSEIAKKFFFLELSRFPVLSLDTSEGTTVFRFPALGVQIAACRVGPSGSDPRPL</sequence>
<evidence type="ECO:0000256" key="1">
    <source>
        <dbReference type="SAM" id="Phobius"/>
    </source>
</evidence>
<comment type="caution">
    <text evidence="2">The sequence shown here is derived from an EMBL/GenBank/DDBJ whole genome shotgun (WGS) entry which is preliminary data.</text>
</comment>
<organism evidence="2">
    <name type="scientific">Cladocopium goreaui</name>
    <dbReference type="NCBI Taxonomy" id="2562237"/>
    <lineage>
        <taxon>Eukaryota</taxon>
        <taxon>Sar</taxon>
        <taxon>Alveolata</taxon>
        <taxon>Dinophyceae</taxon>
        <taxon>Suessiales</taxon>
        <taxon>Symbiodiniaceae</taxon>
        <taxon>Cladocopium</taxon>
    </lineage>
</organism>
<evidence type="ECO:0000313" key="3">
    <source>
        <dbReference type="EMBL" id="CAL4783444.1"/>
    </source>
</evidence>
<dbReference type="EMBL" id="CAMXCT030002162">
    <property type="protein sequence ID" value="CAL4783444.1"/>
    <property type="molecule type" value="Genomic_DNA"/>
</dbReference>
<dbReference type="AlphaFoldDB" id="A0A9P1CS47"/>
<dbReference type="OrthoDB" id="523511at2759"/>
<protein>
    <submittedName>
        <fullName evidence="2">Uncharacterized protein</fullName>
    </submittedName>
</protein>
<keyword evidence="4" id="KW-1185">Reference proteome</keyword>
<dbReference type="EMBL" id="CAMXCT010002162">
    <property type="protein sequence ID" value="CAI3996132.1"/>
    <property type="molecule type" value="Genomic_DNA"/>
</dbReference>
<keyword evidence="1" id="KW-1133">Transmembrane helix</keyword>
<dbReference type="Proteomes" id="UP001152797">
    <property type="component" value="Unassembled WGS sequence"/>
</dbReference>
<keyword evidence="1" id="KW-0812">Transmembrane</keyword>
<evidence type="ECO:0000313" key="4">
    <source>
        <dbReference type="Proteomes" id="UP001152797"/>
    </source>
</evidence>
<name>A0A9P1CS47_9DINO</name>
<dbReference type="EMBL" id="CAMXCT020002162">
    <property type="protein sequence ID" value="CAL1149507.1"/>
    <property type="molecule type" value="Genomic_DNA"/>
</dbReference>
<keyword evidence="1" id="KW-0472">Membrane</keyword>
<reference evidence="2" key="1">
    <citation type="submission" date="2022-10" db="EMBL/GenBank/DDBJ databases">
        <authorList>
            <person name="Chen Y."/>
            <person name="Dougan E. K."/>
            <person name="Chan C."/>
            <person name="Rhodes N."/>
            <person name="Thang M."/>
        </authorList>
    </citation>
    <scope>NUCLEOTIDE SEQUENCE</scope>
</reference>
<feature type="transmembrane region" description="Helical" evidence="1">
    <location>
        <begin position="28"/>
        <end position="48"/>
    </location>
</feature>
<gene>
    <name evidence="2" type="ORF">C1SCF055_LOCUS22632</name>
</gene>
<proteinExistence type="predicted"/>
<reference evidence="3 4" key="2">
    <citation type="submission" date="2024-05" db="EMBL/GenBank/DDBJ databases">
        <authorList>
            <person name="Chen Y."/>
            <person name="Shah S."/>
            <person name="Dougan E. K."/>
            <person name="Thang M."/>
            <person name="Chan C."/>
        </authorList>
    </citation>
    <scope>NUCLEOTIDE SEQUENCE [LARGE SCALE GENOMIC DNA]</scope>
</reference>